<reference evidence="15" key="1">
    <citation type="submission" date="2017-02" db="UniProtKB">
        <authorList>
            <consortium name="WormBaseParasite"/>
        </authorList>
    </citation>
    <scope>IDENTIFICATION</scope>
</reference>
<feature type="region of interest" description="Disordered" evidence="10">
    <location>
        <begin position="157"/>
        <end position="223"/>
    </location>
</feature>
<dbReference type="PANTHER" id="PTHR11636:SF70">
    <property type="entry name" value="INHIBITORY POU PROTEIN"/>
    <property type="match status" value="1"/>
</dbReference>
<feature type="compositionally biased region" description="Low complexity" evidence="10">
    <location>
        <begin position="43"/>
        <end position="53"/>
    </location>
</feature>
<dbReference type="Proteomes" id="UP000282613">
    <property type="component" value="Unassembled WGS sequence"/>
</dbReference>
<dbReference type="SUPFAM" id="SSF47413">
    <property type="entry name" value="lambda repressor-like DNA-binding domains"/>
    <property type="match status" value="1"/>
</dbReference>
<proteinExistence type="inferred from homology"/>
<dbReference type="PROSITE" id="PS00027">
    <property type="entry name" value="HOMEOBOX_1"/>
    <property type="match status" value="1"/>
</dbReference>
<evidence type="ECO:0000256" key="5">
    <source>
        <dbReference type="ARBA" id="ARBA00023163"/>
    </source>
</evidence>
<evidence type="ECO:0000256" key="8">
    <source>
        <dbReference type="RuleBase" id="RU000682"/>
    </source>
</evidence>
<gene>
    <name evidence="13" type="ORF">TASK_LOCUS5753</name>
</gene>
<dbReference type="PROSITE" id="PS00465">
    <property type="entry name" value="POU_2"/>
    <property type="match status" value="1"/>
</dbReference>
<keyword evidence="14" id="KW-1185">Reference proteome</keyword>
<dbReference type="EMBL" id="UYRS01018439">
    <property type="protein sequence ID" value="VDK35570.1"/>
    <property type="molecule type" value="Genomic_DNA"/>
</dbReference>
<evidence type="ECO:0000256" key="2">
    <source>
        <dbReference type="ARBA" id="ARBA00023015"/>
    </source>
</evidence>
<evidence type="ECO:0000256" key="10">
    <source>
        <dbReference type="SAM" id="MobiDB-lite"/>
    </source>
</evidence>
<dbReference type="PRINTS" id="PR00028">
    <property type="entry name" value="POUDOMAIN"/>
</dbReference>
<evidence type="ECO:0000256" key="3">
    <source>
        <dbReference type="ARBA" id="ARBA00023125"/>
    </source>
</evidence>
<dbReference type="GO" id="GO:0000978">
    <property type="term" value="F:RNA polymerase II cis-regulatory region sequence-specific DNA binding"/>
    <property type="evidence" value="ECO:0007669"/>
    <property type="project" value="TreeGrafter"/>
</dbReference>
<dbReference type="Pfam" id="PF00157">
    <property type="entry name" value="Pou"/>
    <property type="match status" value="1"/>
</dbReference>
<dbReference type="AlphaFoldDB" id="A0A0R3W6D6"/>
<feature type="compositionally biased region" description="Polar residues" evidence="10">
    <location>
        <begin position="167"/>
        <end position="183"/>
    </location>
</feature>
<evidence type="ECO:0000313" key="14">
    <source>
        <dbReference type="Proteomes" id="UP000282613"/>
    </source>
</evidence>
<dbReference type="CDD" id="cd00086">
    <property type="entry name" value="homeodomain"/>
    <property type="match status" value="1"/>
</dbReference>
<evidence type="ECO:0000256" key="4">
    <source>
        <dbReference type="ARBA" id="ARBA00023155"/>
    </source>
</evidence>
<reference evidence="13 14" key="2">
    <citation type="submission" date="2018-11" db="EMBL/GenBank/DDBJ databases">
        <authorList>
            <consortium name="Pathogen Informatics"/>
        </authorList>
    </citation>
    <scope>NUCLEOTIDE SEQUENCE [LARGE SCALE GENOMIC DNA]</scope>
</reference>
<protein>
    <recommendedName>
        <fullName evidence="9">POU domain protein</fullName>
    </recommendedName>
</protein>
<evidence type="ECO:0000259" key="12">
    <source>
        <dbReference type="PROSITE" id="PS51179"/>
    </source>
</evidence>
<keyword evidence="4 7" id="KW-0371">Homeobox</keyword>
<evidence type="ECO:0000313" key="13">
    <source>
        <dbReference type="EMBL" id="VDK35570.1"/>
    </source>
</evidence>
<dbReference type="InterPro" id="IPR010982">
    <property type="entry name" value="Lambda_DNA-bd_dom_sf"/>
</dbReference>
<feature type="region of interest" description="Disordered" evidence="10">
    <location>
        <begin position="126"/>
        <end position="145"/>
    </location>
</feature>
<evidence type="ECO:0000256" key="7">
    <source>
        <dbReference type="PROSITE-ProRule" id="PRU00108"/>
    </source>
</evidence>
<feature type="compositionally biased region" description="Polar residues" evidence="10">
    <location>
        <begin position="1"/>
        <end position="26"/>
    </location>
</feature>
<organism evidence="15">
    <name type="scientific">Taenia asiatica</name>
    <name type="common">Asian tapeworm</name>
    <dbReference type="NCBI Taxonomy" id="60517"/>
    <lineage>
        <taxon>Eukaryota</taxon>
        <taxon>Metazoa</taxon>
        <taxon>Spiralia</taxon>
        <taxon>Lophotrochozoa</taxon>
        <taxon>Platyhelminthes</taxon>
        <taxon>Cestoda</taxon>
        <taxon>Eucestoda</taxon>
        <taxon>Cyclophyllidea</taxon>
        <taxon>Taeniidae</taxon>
        <taxon>Taenia</taxon>
    </lineage>
</organism>
<name>A0A0R3W6D6_TAEAS</name>
<dbReference type="Gene3D" id="1.10.10.60">
    <property type="entry name" value="Homeodomain-like"/>
    <property type="match status" value="1"/>
</dbReference>
<evidence type="ECO:0000256" key="1">
    <source>
        <dbReference type="ARBA" id="ARBA00004123"/>
    </source>
</evidence>
<keyword evidence="6 7" id="KW-0539">Nucleus</keyword>
<dbReference type="OrthoDB" id="6358449at2759"/>
<dbReference type="InterPro" id="IPR017970">
    <property type="entry name" value="Homeobox_CS"/>
</dbReference>
<dbReference type="InterPro" id="IPR000327">
    <property type="entry name" value="POU_dom"/>
</dbReference>
<keyword evidence="2" id="KW-0805">Transcription regulation</keyword>
<dbReference type="FunFam" id="1.10.260.40:FF:000007">
    <property type="entry name" value="POU domain protein"/>
    <property type="match status" value="1"/>
</dbReference>
<dbReference type="SMART" id="SM00352">
    <property type="entry name" value="POU"/>
    <property type="match status" value="1"/>
</dbReference>
<dbReference type="PROSITE" id="PS00035">
    <property type="entry name" value="POU_1"/>
    <property type="match status" value="1"/>
</dbReference>
<evidence type="ECO:0000256" key="9">
    <source>
        <dbReference type="RuleBase" id="RU361194"/>
    </source>
</evidence>
<dbReference type="Gene3D" id="1.10.260.40">
    <property type="entry name" value="lambda repressor-like DNA-binding domains"/>
    <property type="match status" value="1"/>
</dbReference>
<feature type="region of interest" description="Disordered" evidence="10">
    <location>
        <begin position="257"/>
        <end position="288"/>
    </location>
</feature>
<comment type="subcellular location">
    <subcellularLocation>
        <location evidence="1 7 8">Nucleus</location>
    </subcellularLocation>
</comment>
<feature type="compositionally biased region" description="Polar residues" evidence="10">
    <location>
        <begin position="257"/>
        <end position="272"/>
    </location>
</feature>
<feature type="domain" description="POU-specific" evidence="12">
    <location>
        <begin position="428"/>
        <end position="505"/>
    </location>
</feature>
<feature type="region of interest" description="Disordered" evidence="10">
    <location>
        <begin position="508"/>
        <end position="532"/>
    </location>
</feature>
<feature type="domain" description="Homeobox" evidence="11">
    <location>
        <begin position="523"/>
        <end position="583"/>
    </location>
</feature>
<dbReference type="InterPro" id="IPR009057">
    <property type="entry name" value="Homeodomain-like_sf"/>
</dbReference>
<evidence type="ECO:0000313" key="15">
    <source>
        <dbReference type="WBParaSite" id="TASK_0000575201-mRNA-1"/>
    </source>
</evidence>
<feature type="region of interest" description="Disordered" evidence="10">
    <location>
        <begin position="1"/>
        <end position="54"/>
    </location>
</feature>
<comment type="similarity">
    <text evidence="9">Belongs to the POU transcription factor family.</text>
</comment>
<feature type="compositionally biased region" description="Low complexity" evidence="10">
    <location>
        <begin position="212"/>
        <end position="223"/>
    </location>
</feature>
<evidence type="ECO:0000259" key="11">
    <source>
        <dbReference type="PROSITE" id="PS50071"/>
    </source>
</evidence>
<dbReference type="InterPro" id="IPR001356">
    <property type="entry name" value="HD"/>
</dbReference>
<dbReference type="SMART" id="SM00389">
    <property type="entry name" value="HOX"/>
    <property type="match status" value="1"/>
</dbReference>
<dbReference type="InterPro" id="IPR050255">
    <property type="entry name" value="POU_domain_TF"/>
</dbReference>
<dbReference type="Pfam" id="PF00046">
    <property type="entry name" value="Homeodomain"/>
    <property type="match status" value="1"/>
</dbReference>
<feature type="DNA-binding region" description="Homeobox" evidence="7">
    <location>
        <begin position="525"/>
        <end position="584"/>
    </location>
</feature>
<accession>A0A0R3W6D6</accession>
<dbReference type="PROSITE" id="PS51179">
    <property type="entry name" value="POU_3"/>
    <property type="match status" value="1"/>
</dbReference>
<sequence length="597" mass="66281">MTTEGPLQVPGNNSFSKNHTTTQQQPLYPFQRDHFAAPGSADQQQSQQQQQQQTGNLMRNYSFLADQIYRSVSNPLYKLVRTVEDTVGSDTTNKQTEDAFQNGYQGYQTAASLKFESNGNFEGENAEKMAEQQEHSPHQMHQQQNFSTWGANNTAGVQQWYPRTGGDVSQSSTEAYTSNNNWPTAHVAQSEASKSETPPPQSSSPNKAAIAFQHQQQSQQQSRYQQQYFQEWVEANHSNANAVTSAAAYYSQQHFDSSTANTGASASPQINEEVSFPPAGNSTAEPPSCPGCCVPPAATPHQTTMYPESGTELHNGLCLVDPMRALPRYFTTGLWPPVINPAKLEWNSGSSVSEDDARLLDMNRFYSDGGYRMTGGAAAANVYPGYVGGVQDTKDFFFTPSRYSTAGDTVFRHKTEAHRLSVAAAVTTVDCDPQELEAFAERFKQRRIKLGVTQADVGKALGRLNLAGVGSFSQSTICRFESLTLSHNNMLALKPILQAWLDEAEQEAAARQKNPNAYDMEEDDKKRKRTSITDPEKRSLEAFFGIQPRPSSEKIAQIAEKLNLKKNVVRVWFCNQRQKQKRMKFSTVGLLHQVNGM</sequence>
<feature type="compositionally biased region" description="Basic and acidic residues" evidence="10">
    <location>
        <begin position="126"/>
        <end position="137"/>
    </location>
</feature>
<keyword evidence="3 7" id="KW-0238">DNA-binding</keyword>
<dbReference type="SUPFAM" id="SSF46689">
    <property type="entry name" value="Homeodomain-like"/>
    <property type="match status" value="1"/>
</dbReference>
<dbReference type="PROSITE" id="PS50071">
    <property type="entry name" value="HOMEOBOX_2"/>
    <property type="match status" value="1"/>
</dbReference>
<dbReference type="PANTHER" id="PTHR11636">
    <property type="entry name" value="POU DOMAIN"/>
    <property type="match status" value="1"/>
</dbReference>
<keyword evidence="5 9" id="KW-0804">Transcription</keyword>
<dbReference type="WBParaSite" id="TASK_0000575201-mRNA-1">
    <property type="protein sequence ID" value="TASK_0000575201-mRNA-1"/>
    <property type="gene ID" value="TASK_0000575201"/>
</dbReference>
<dbReference type="GO" id="GO:0005634">
    <property type="term" value="C:nucleus"/>
    <property type="evidence" value="ECO:0007669"/>
    <property type="project" value="UniProtKB-SubCell"/>
</dbReference>
<evidence type="ECO:0000256" key="6">
    <source>
        <dbReference type="ARBA" id="ARBA00023242"/>
    </source>
</evidence>
<dbReference type="STRING" id="60517.A0A0R3W6D6"/>
<dbReference type="InterPro" id="IPR013847">
    <property type="entry name" value="POU"/>
</dbReference>
<dbReference type="GO" id="GO:0000981">
    <property type="term" value="F:DNA-binding transcription factor activity, RNA polymerase II-specific"/>
    <property type="evidence" value="ECO:0007669"/>
    <property type="project" value="InterPro"/>
</dbReference>